<feature type="domain" description="Aminotransferase class V" evidence="12">
    <location>
        <begin position="4"/>
        <end position="370"/>
    </location>
</feature>
<dbReference type="InterPro" id="IPR020578">
    <property type="entry name" value="Aminotrans_V_PyrdxlP_BS"/>
</dbReference>
<keyword evidence="6" id="KW-0479">Metal-binding</keyword>
<dbReference type="PROSITE" id="PS00595">
    <property type="entry name" value="AA_TRANSFER_CLASS_5"/>
    <property type="match status" value="1"/>
</dbReference>
<comment type="function">
    <text evidence="2">Catalyzes the removal of elemental sulfur atoms from cysteine to produce alanine. Seems to participate in the biosynthesis of the nitrogenase metalloclusters by providing the inorganic sulfur required for the Fe-S core formation.</text>
</comment>
<organism evidence="13 14">
    <name type="scientific">Fodinibius salipaludis</name>
    <dbReference type="NCBI Taxonomy" id="2032627"/>
    <lineage>
        <taxon>Bacteria</taxon>
        <taxon>Pseudomonadati</taxon>
        <taxon>Balneolota</taxon>
        <taxon>Balneolia</taxon>
        <taxon>Balneolales</taxon>
        <taxon>Balneolaceae</taxon>
        <taxon>Fodinibius</taxon>
    </lineage>
</organism>
<protein>
    <recommendedName>
        <fullName evidence="4">cysteine desulfurase</fullName>
        <ecNumber evidence="4">2.8.1.7</ecNumber>
    </recommendedName>
</protein>
<dbReference type="PANTHER" id="PTHR11601">
    <property type="entry name" value="CYSTEINE DESULFURYLASE FAMILY MEMBER"/>
    <property type="match status" value="1"/>
</dbReference>
<dbReference type="PANTHER" id="PTHR11601:SF34">
    <property type="entry name" value="CYSTEINE DESULFURASE"/>
    <property type="match status" value="1"/>
</dbReference>
<name>A0A2A2GEJ1_9BACT</name>
<dbReference type="Gene3D" id="1.10.260.50">
    <property type="match status" value="1"/>
</dbReference>
<dbReference type="Pfam" id="PF00266">
    <property type="entry name" value="Aminotran_5"/>
    <property type="match status" value="1"/>
</dbReference>
<dbReference type="FunFam" id="3.40.640.10:FF:000084">
    <property type="entry name" value="IscS-like cysteine desulfurase"/>
    <property type="match status" value="1"/>
</dbReference>
<evidence type="ECO:0000256" key="7">
    <source>
        <dbReference type="ARBA" id="ARBA00022898"/>
    </source>
</evidence>
<evidence type="ECO:0000256" key="8">
    <source>
        <dbReference type="ARBA" id="ARBA00023004"/>
    </source>
</evidence>
<keyword evidence="7" id="KW-0663">Pyridoxal phosphate</keyword>
<comment type="caution">
    <text evidence="13">The sequence shown here is derived from an EMBL/GenBank/DDBJ whole genome shotgun (WGS) entry which is preliminary data.</text>
</comment>
<evidence type="ECO:0000256" key="10">
    <source>
        <dbReference type="ARBA" id="ARBA00050776"/>
    </source>
</evidence>
<dbReference type="NCBIfam" id="NF002806">
    <property type="entry name" value="PRK02948.1"/>
    <property type="match status" value="1"/>
</dbReference>
<gene>
    <name evidence="13" type="ORF">CK503_01355</name>
</gene>
<comment type="cofactor">
    <cofactor evidence="1 11">
        <name>pyridoxal 5'-phosphate</name>
        <dbReference type="ChEBI" id="CHEBI:597326"/>
    </cofactor>
</comment>
<dbReference type="OrthoDB" id="9808002at2"/>
<dbReference type="AlphaFoldDB" id="A0A2A2GEJ1"/>
<dbReference type="EC" id="2.8.1.7" evidence="4"/>
<dbReference type="SUPFAM" id="SSF53383">
    <property type="entry name" value="PLP-dependent transferases"/>
    <property type="match status" value="1"/>
</dbReference>
<evidence type="ECO:0000256" key="1">
    <source>
        <dbReference type="ARBA" id="ARBA00001933"/>
    </source>
</evidence>
<evidence type="ECO:0000256" key="4">
    <source>
        <dbReference type="ARBA" id="ARBA00012239"/>
    </source>
</evidence>
<evidence type="ECO:0000313" key="14">
    <source>
        <dbReference type="Proteomes" id="UP000218831"/>
    </source>
</evidence>
<dbReference type="Gene3D" id="3.90.1150.10">
    <property type="entry name" value="Aspartate Aminotransferase, domain 1"/>
    <property type="match status" value="1"/>
</dbReference>
<keyword evidence="8" id="KW-0408">Iron</keyword>
<dbReference type="RefSeq" id="WP_095605175.1">
    <property type="nucleotide sequence ID" value="NZ_NSKE01000001.1"/>
</dbReference>
<evidence type="ECO:0000259" key="12">
    <source>
        <dbReference type="Pfam" id="PF00266"/>
    </source>
</evidence>
<dbReference type="InterPro" id="IPR015421">
    <property type="entry name" value="PyrdxlP-dep_Trfase_major"/>
</dbReference>
<keyword evidence="9" id="KW-0411">Iron-sulfur</keyword>
<sequence>MDTVYFDHAATTPVDERVLEAMIPYFTEHYGNANSPHGLGNNAKVAVEEARENIAEMIGAEPAEIVFTSGGTESDNCVIKGVVNATGKTEVITSPLEHHAVLHTAEALKRHGAKPVYLEPNSKGIITAEKVEEAINDNTAMVSLMHVNNEIGSINPLAEISEVCSKHNIPFHSDTVQSVGKIPVDVDELGLDFLSISGHKIYGPKGIGVMYMRHATPWLPWMHGGSQERRRRGGTLNVPGIIGLAKAMELTQKEMDDHRKHFIKLRKRLINGLDKTFGDRYQINGDTENGVPHIINISFLDPNGDGLDGEMLLLNLDVEGICCSNGSACTSGAMEPSHVLEGIGLDEKTANSSLRVSLGKQNTAEEIDYFVNKLKEVVERMMGTVKA</sequence>
<accession>A0A2A2GEJ1</accession>
<evidence type="ECO:0000313" key="13">
    <source>
        <dbReference type="EMBL" id="PAU95931.1"/>
    </source>
</evidence>
<evidence type="ECO:0000256" key="11">
    <source>
        <dbReference type="RuleBase" id="RU004504"/>
    </source>
</evidence>
<dbReference type="InterPro" id="IPR000192">
    <property type="entry name" value="Aminotrans_V_dom"/>
</dbReference>
<dbReference type="EMBL" id="NSKE01000001">
    <property type="protein sequence ID" value="PAU95931.1"/>
    <property type="molecule type" value="Genomic_DNA"/>
</dbReference>
<dbReference type="InterPro" id="IPR016454">
    <property type="entry name" value="Cysteine_dSase"/>
</dbReference>
<proteinExistence type="inferred from homology"/>
<evidence type="ECO:0000256" key="9">
    <source>
        <dbReference type="ARBA" id="ARBA00023014"/>
    </source>
</evidence>
<dbReference type="GO" id="GO:0046872">
    <property type="term" value="F:metal ion binding"/>
    <property type="evidence" value="ECO:0007669"/>
    <property type="project" value="UniProtKB-KW"/>
</dbReference>
<comment type="catalytic activity">
    <reaction evidence="10">
        <text>(sulfur carrier)-H + L-cysteine = (sulfur carrier)-SH + L-alanine</text>
        <dbReference type="Rhea" id="RHEA:43892"/>
        <dbReference type="Rhea" id="RHEA-COMP:14737"/>
        <dbReference type="Rhea" id="RHEA-COMP:14739"/>
        <dbReference type="ChEBI" id="CHEBI:29917"/>
        <dbReference type="ChEBI" id="CHEBI:35235"/>
        <dbReference type="ChEBI" id="CHEBI:57972"/>
        <dbReference type="ChEBI" id="CHEBI:64428"/>
        <dbReference type="EC" id="2.8.1.7"/>
    </reaction>
</comment>
<dbReference type="Gene3D" id="3.40.640.10">
    <property type="entry name" value="Type I PLP-dependent aspartate aminotransferase-like (Major domain)"/>
    <property type="match status" value="1"/>
</dbReference>
<evidence type="ECO:0000256" key="2">
    <source>
        <dbReference type="ARBA" id="ARBA00003120"/>
    </source>
</evidence>
<dbReference type="Proteomes" id="UP000218831">
    <property type="component" value="Unassembled WGS sequence"/>
</dbReference>
<dbReference type="InterPro" id="IPR015422">
    <property type="entry name" value="PyrdxlP-dep_Trfase_small"/>
</dbReference>
<evidence type="ECO:0000256" key="3">
    <source>
        <dbReference type="ARBA" id="ARBA00006490"/>
    </source>
</evidence>
<dbReference type="PIRSF" id="PIRSF005572">
    <property type="entry name" value="NifS"/>
    <property type="match status" value="1"/>
</dbReference>
<keyword evidence="5" id="KW-0808">Transferase</keyword>
<dbReference type="GO" id="GO:0031071">
    <property type="term" value="F:cysteine desulfurase activity"/>
    <property type="evidence" value="ECO:0007669"/>
    <property type="project" value="UniProtKB-EC"/>
</dbReference>
<dbReference type="GO" id="GO:0051536">
    <property type="term" value="F:iron-sulfur cluster binding"/>
    <property type="evidence" value="ECO:0007669"/>
    <property type="project" value="UniProtKB-KW"/>
</dbReference>
<comment type="similarity">
    <text evidence="3">Belongs to the class-V pyridoxal-phosphate-dependent aminotransferase family. NifS/IscS subfamily.</text>
</comment>
<evidence type="ECO:0000256" key="6">
    <source>
        <dbReference type="ARBA" id="ARBA00022723"/>
    </source>
</evidence>
<reference evidence="13 14" key="1">
    <citation type="submission" date="2017-08" db="EMBL/GenBank/DDBJ databases">
        <title>Aliifodinibius alkalisoli sp. nov., isolated from saline alkaline soil.</title>
        <authorList>
            <person name="Liu D."/>
            <person name="Zhang G."/>
        </authorList>
    </citation>
    <scope>NUCLEOTIDE SEQUENCE [LARGE SCALE GENOMIC DNA]</scope>
    <source>
        <strain evidence="13 14">WN023</strain>
    </source>
</reference>
<dbReference type="InterPro" id="IPR015424">
    <property type="entry name" value="PyrdxlP-dep_Trfase"/>
</dbReference>
<keyword evidence="14" id="KW-1185">Reference proteome</keyword>
<evidence type="ECO:0000256" key="5">
    <source>
        <dbReference type="ARBA" id="ARBA00022679"/>
    </source>
</evidence>